<dbReference type="InterPro" id="IPR050109">
    <property type="entry name" value="HTH-type_TetR-like_transc_reg"/>
</dbReference>
<dbReference type="GO" id="GO:0000976">
    <property type="term" value="F:transcription cis-regulatory region binding"/>
    <property type="evidence" value="ECO:0007669"/>
    <property type="project" value="TreeGrafter"/>
</dbReference>
<evidence type="ECO:0000259" key="6">
    <source>
        <dbReference type="PROSITE" id="PS50977"/>
    </source>
</evidence>
<dbReference type="EMBL" id="FNKP01000002">
    <property type="protein sequence ID" value="SDR39846.1"/>
    <property type="molecule type" value="Genomic_DNA"/>
</dbReference>
<dbReference type="InterPro" id="IPR009057">
    <property type="entry name" value="Homeodomain-like_sf"/>
</dbReference>
<dbReference type="RefSeq" id="WP_074771212.1">
    <property type="nucleotide sequence ID" value="NZ_FNKP01000002.1"/>
</dbReference>
<dbReference type="InterPro" id="IPR036271">
    <property type="entry name" value="Tet_transcr_reg_TetR-rel_C_sf"/>
</dbReference>
<keyword evidence="1" id="KW-0678">Repressor</keyword>
<gene>
    <name evidence="7" type="ORF">SAMN05443245_5494</name>
</gene>
<dbReference type="PANTHER" id="PTHR30055:SF240">
    <property type="entry name" value="HTH-TYPE TRANSCRIPTIONAL REGULATOR ACRR"/>
    <property type="match status" value="1"/>
</dbReference>
<dbReference type="Pfam" id="PF08361">
    <property type="entry name" value="TetR_C_2"/>
    <property type="match status" value="1"/>
</dbReference>
<evidence type="ECO:0000256" key="4">
    <source>
        <dbReference type="ARBA" id="ARBA00023163"/>
    </source>
</evidence>
<keyword evidence="3 5" id="KW-0238">DNA-binding</keyword>
<dbReference type="Gene3D" id="1.10.357.10">
    <property type="entry name" value="Tetracycline Repressor, domain 2"/>
    <property type="match status" value="1"/>
</dbReference>
<dbReference type="SUPFAM" id="SSF46689">
    <property type="entry name" value="Homeodomain-like"/>
    <property type="match status" value="1"/>
</dbReference>
<dbReference type="PROSITE" id="PS50977">
    <property type="entry name" value="HTH_TETR_2"/>
    <property type="match status" value="1"/>
</dbReference>
<dbReference type="SUPFAM" id="SSF48498">
    <property type="entry name" value="Tetracyclin repressor-like, C-terminal domain"/>
    <property type="match status" value="1"/>
</dbReference>
<feature type="DNA-binding region" description="H-T-H motif" evidence="5">
    <location>
        <begin position="32"/>
        <end position="51"/>
    </location>
</feature>
<evidence type="ECO:0000313" key="7">
    <source>
        <dbReference type="EMBL" id="SDR39846.1"/>
    </source>
</evidence>
<evidence type="ECO:0000256" key="1">
    <source>
        <dbReference type="ARBA" id="ARBA00022491"/>
    </source>
</evidence>
<reference evidence="8" key="1">
    <citation type="submission" date="2016-10" db="EMBL/GenBank/DDBJ databases">
        <authorList>
            <person name="Varghese N."/>
        </authorList>
    </citation>
    <scope>NUCLEOTIDE SEQUENCE [LARGE SCALE GENOMIC DNA]</scope>
    <source>
        <strain evidence="8">GAS106B</strain>
    </source>
</reference>
<organism evidence="7 8">
    <name type="scientific">Paraburkholderia fungorum</name>
    <dbReference type="NCBI Taxonomy" id="134537"/>
    <lineage>
        <taxon>Bacteria</taxon>
        <taxon>Pseudomonadati</taxon>
        <taxon>Pseudomonadota</taxon>
        <taxon>Betaproteobacteria</taxon>
        <taxon>Burkholderiales</taxon>
        <taxon>Burkholderiaceae</taxon>
        <taxon>Paraburkholderia</taxon>
    </lineage>
</organism>
<dbReference type="AlphaFoldDB" id="A0A1H1IR80"/>
<keyword evidence="8" id="KW-1185">Reference proteome</keyword>
<dbReference type="GO" id="GO:0003700">
    <property type="term" value="F:DNA-binding transcription factor activity"/>
    <property type="evidence" value="ECO:0007669"/>
    <property type="project" value="TreeGrafter"/>
</dbReference>
<dbReference type="Pfam" id="PF00440">
    <property type="entry name" value="TetR_N"/>
    <property type="match status" value="1"/>
</dbReference>
<proteinExistence type="predicted"/>
<evidence type="ECO:0000313" key="8">
    <source>
        <dbReference type="Proteomes" id="UP000183487"/>
    </source>
</evidence>
<dbReference type="Proteomes" id="UP000183487">
    <property type="component" value="Unassembled WGS sequence"/>
</dbReference>
<keyword evidence="4" id="KW-0804">Transcription</keyword>
<feature type="domain" description="HTH tetR-type" evidence="6">
    <location>
        <begin position="9"/>
        <end position="69"/>
    </location>
</feature>
<evidence type="ECO:0000256" key="2">
    <source>
        <dbReference type="ARBA" id="ARBA00023015"/>
    </source>
</evidence>
<protein>
    <submittedName>
        <fullName evidence="7">Transcriptional regulator, TetR family</fullName>
    </submittedName>
</protein>
<evidence type="ECO:0000256" key="5">
    <source>
        <dbReference type="PROSITE-ProRule" id="PRU00335"/>
    </source>
</evidence>
<name>A0A1H1IR80_9BURK</name>
<dbReference type="InterPro" id="IPR013572">
    <property type="entry name" value="Tscrpt_reg_MAATS_C"/>
</dbReference>
<keyword evidence="2" id="KW-0805">Transcription regulation</keyword>
<accession>A0A1H1IR80</accession>
<dbReference type="OrthoDB" id="5816932at2"/>
<sequence>MRKTRQQAQETRNQILDAAERVFAERGVAHTSLEDVAARAGFTRGAIYGHFRNKGQLFIAVTNRVMLPMEMLVAASVDPVEPDPLGTIRRLLVFCLGKAVVEPHSRRVFDVLFTKCEHTRDMDLVFDRQRNAARNGREQLELALRNAIARGQLPPDLDTVRASGVVPAFIGGVLRDWLLDEGAIVLPRDAEYLADACLGMLRHSPSLRQRCDDVHPVE</sequence>
<dbReference type="PRINTS" id="PR00455">
    <property type="entry name" value="HTHTETR"/>
</dbReference>
<evidence type="ECO:0000256" key="3">
    <source>
        <dbReference type="ARBA" id="ARBA00023125"/>
    </source>
</evidence>
<dbReference type="PANTHER" id="PTHR30055">
    <property type="entry name" value="HTH-TYPE TRANSCRIPTIONAL REGULATOR RUTR"/>
    <property type="match status" value="1"/>
</dbReference>
<dbReference type="InterPro" id="IPR001647">
    <property type="entry name" value="HTH_TetR"/>
</dbReference>